<feature type="compositionally biased region" description="Acidic residues" evidence="13">
    <location>
        <begin position="28"/>
        <end position="47"/>
    </location>
</feature>
<keyword evidence="7" id="KW-0862">Zinc</keyword>
<feature type="compositionally biased region" description="Basic and acidic residues" evidence="13">
    <location>
        <begin position="1260"/>
        <end position="1270"/>
    </location>
</feature>
<dbReference type="PROSITE" id="PS50157">
    <property type="entry name" value="ZINC_FINGER_C2H2_2"/>
    <property type="match status" value="1"/>
</dbReference>
<evidence type="ECO:0000256" key="12">
    <source>
        <dbReference type="PROSITE-ProRule" id="PRU00042"/>
    </source>
</evidence>
<keyword evidence="11" id="KW-0539">Nucleus</keyword>
<dbReference type="GeneID" id="110984757"/>
<sequence length="1459" mass="160258">MWCTCTTYLTRACAIPWMSAKLTHEGDVETDDVSPGELADDESDDVEEKEKEAEREDGEVGPKEVKREQMDEETQKPSTSGCLTPDATSLKSPTRCQASPTQPLSANSISFSSVNGPMTMLSKMCTALSGTDSDSEDEDSDLETVLRFSQLGMRPSQSIPEQEEALDLRVSKVKRRKDQAPHQDRSSSKSKRSSDSSGGLSPSKGIKTVFCETVPRDVLASVSRLQTDYSVLPTQVSLCRGINGRCNFVLCTDCYQAFPNVGMLSLHLIATGHNSTKQLNSELMLQRGYLALVPPRTEFFSTCALRRKQRLPAASSRKELCAYTCSTCSVSFPDFLDYTVHLTTSGHDKHEKPHVPQSKPPAGDCPEEIPVNQVLKCMICQASFRTLKDLTMHMVRTKHYSHVPGHAGILLTRSNAKPNEKEMDEAEEEDGNILGEEDTQDAANPVMESLPATVFPKETDNLSRREKRNSESSTSSREEVCQNTTKAALNQMLAARSQRVPASVGRSRSVDAEASQKTSKSRSLKCLGCSHLFANVHKLTDHMKETGHFLAPAFGHDVSGVDRIVEPDASTNGLSMTMKSNSAARKLWPERGEDDHQQPGDKIKIILKDGASKQQLLNVSSVNADSKSKETALRSNRADSREDDNTEDKAQKKLLKASPAESKEDEVKGESPKLAIASELLHSQKSPSPHPSPPSTSVRYVNPDNFDELFPTNLTRPKSSAMDNNTNNPLDKLTSMVEAARDTNFHPRLLGHRHRHHPNLHNSPWMPLVETPQQQFVNGSGVFPSYAGLAMVYNALSQATNPSEAIASKMEKHLAAKESENVTVAEAIDKILSHSFRKEEKHSDPLHGPKLGTSCREMRHGQSSGLKLNAHSTCPSSRTRVHARRSSRHMRTERLKRVTDAKESVVEHQIHRKTHKRRRSLPADMIKTSVTKGIVSQPKCSGKNILSLKPYRADIQRVDQTRPTDSNSLSHASSSGSKKEVVRATTVSVPVQKSFPKKGLVSVFMKKSGGSLASQRQEHNGTNAPTKSGNSRDSPRKHEHENRQSAASSLGERLARLGTGMQNHEPGSQLPPPDPKPAKSSSLCTKNVQEPLTRSAYSAELRDKTEESSCAKDELSVENRKTATSGRTEPTSHARSSGENPNCYPCVLPSSIEIKKERPDNTSSESGELYGCQRKTQDSRQSPPVVQMMQNHLSPNDKSPDNVFSREGGQASSHSVEHNGVMPYDPNGDTESVNREGHISRLKRSLEMYKMFCGSSSSVHEMRPTLKSDSSRNAMHSPSKVISQSACQASTSGAPRIKQEPGAEVAASDQEGRPLKCHGLPVKRTHNNNSLPHSSESNNGDVRSASRNRASPDSPANCVPDNRKSAEFAIGSSSLVQFSESAIYPNSDPLQEIDKLVNSTTGIQPPPVPPKIARISVDLINRGTYMMKREPEVYVNPGSENIKTNPLEEMCKMLNATHR</sequence>
<feature type="compositionally biased region" description="Polar residues" evidence="13">
    <location>
        <begin position="864"/>
        <end position="878"/>
    </location>
</feature>
<evidence type="ECO:0000256" key="3">
    <source>
        <dbReference type="ARBA" id="ARBA00022491"/>
    </source>
</evidence>
<feature type="compositionally biased region" description="Basic and acidic residues" evidence="13">
    <location>
        <begin position="457"/>
        <end position="480"/>
    </location>
</feature>
<feature type="compositionally biased region" description="Basic residues" evidence="13">
    <location>
        <begin position="910"/>
        <end position="919"/>
    </location>
</feature>
<evidence type="ECO:0000256" key="11">
    <source>
        <dbReference type="ARBA" id="ARBA00023242"/>
    </source>
</evidence>
<feature type="compositionally biased region" description="Acidic residues" evidence="13">
    <location>
        <begin position="422"/>
        <end position="435"/>
    </location>
</feature>
<feature type="compositionally biased region" description="Basic and acidic residues" evidence="13">
    <location>
        <begin position="890"/>
        <end position="909"/>
    </location>
</feature>
<dbReference type="KEGG" id="aplc:110984757"/>
<keyword evidence="4" id="KW-0479">Metal-binding</keyword>
<organism evidence="15 16">
    <name type="scientific">Acanthaster planci</name>
    <name type="common">Crown-of-thorns starfish</name>
    <dbReference type="NCBI Taxonomy" id="133434"/>
    <lineage>
        <taxon>Eukaryota</taxon>
        <taxon>Metazoa</taxon>
        <taxon>Echinodermata</taxon>
        <taxon>Eleutherozoa</taxon>
        <taxon>Asterozoa</taxon>
        <taxon>Asteroidea</taxon>
        <taxon>Valvatacea</taxon>
        <taxon>Valvatida</taxon>
        <taxon>Acanthasteridae</taxon>
        <taxon>Acanthaster</taxon>
    </lineage>
</organism>
<feature type="compositionally biased region" description="Basic and acidic residues" evidence="13">
    <location>
        <begin position="178"/>
        <end position="187"/>
    </location>
</feature>
<feature type="region of interest" description="Disordered" evidence="13">
    <location>
        <begin position="682"/>
        <end position="704"/>
    </location>
</feature>
<keyword evidence="15" id="KW-1185">Reference proteome</keyword>
<keyword evidence="10" id="KW-0804">Transcription</keyword>
<reference evidence="16" key="1">
    <citation type="submission" date="2025-08" db="UniProtKB">
        <authorList>
            <consortium name="RefSeq"/>
        </authorList>
    </citation>
    <scope>IDENTIFICATION</scope>
</reference>
<dbReference type="GO" id="GO:0005634">
    <property type="term" value="C:nucleus"/>
    <property type="evidence" value="ECO:0007669"/>
    <property type="project" value="TreeGrafter"/>
</dbReference>
<feature type="compositionally biased region" description="Polar residues" evidence="13">
    <location>
        <begin position="1327"/>
        <end position="1351"/>
    </location>
</feature>
<feature type="region of interest" description="Disordered" evidence="13">
    <location>
        <begin position="864"/>
        <end position="919"/>
    </location>
</feature>
<evidence type="ECO:0000256" key="13">
    <source>
        <dbReference type="SAM" id="MobiDB-lite"/>
    </source>
</evidence>
<evidence type="ECO:0000256" key="6">
    <source>
        <dbReference type="ARBA" id="ARBA00022771"/>
    </source>
</evidence>
<feature type="compositionally biased region" description="Polar residues" evidence="13">
    <location>
        <begin position="1179"/>
        <end position="1197"/>
    </location>
</feature>
<dbReference type="OrthoDB" id="5815793at2759"/>
<feature type="region of interest" description="Disordered" evidence="13">
    <location>
        <begin position="960"/>
        <end position="981"/>
    </location>
</feature>
<proteinExistence type="inferred from homology"/>
<evidence type="ECO:0000256" key="2">
    <source>
        <dbReference type="ARBA" id="ARBA00022473"/>
    </source>
</evidence>
<feature type="region of interest" description="Disordered" evidence="13">
    <location>
        <begin position="448"/>
        <end position="521"/>
    </location>
</feature>
<evidence type="ECO:0000256" key="8">
    <source>
        <dbReference type="ARBA" id="ARBA00023015"/>
    </source>
</evidence>
<dbReference type="PANTHER" id="PTHR12487">
    <property type="entry name" value="TEASHIRT-RELATED"/>
    <property type="match status" value="1"/>
</dbReference>
<dbReference type="Proteomes" id="UP000694845">
    <property type="component" value="Unplaced"/>
</dbReference>
<feature type="compositionally biased region" description="Basic and acidic residues" evidence="13">
    <location>
        <begin position="626"/>
        <end position="640"/>
    </location>
</feature>
<evidence type="ECO:0000313" key="15">
    <source>
        <dbReference type="Proteomes" id="UP000694845"/>
    </source>
</evidence>
<dbReference type="InterPro" id="IPR027008">
    <property type="entry name" value="Teashirt_fam"/>
</dbReference>
<feature type="compositionally biased region" description="Low complexity" evidence="13">
    <location>
        <begin position="966"/>
        <end position="976"/>
    </location>
</feature>
<evidence type="ECO:0000256" key="7">
    <source>
        <dbReference type="ARBA" id="ARBA00022833"/>
    </source>
</evidence>
<feature type="region of interest" description="Disordered" evidence="13">
    <location>
        <begin position="621"/>
        <end position="670"/>
    </location>
</feature>
<feature type="region of interest" description="Disordered" evidence="13">
    <location>
        <begin position="26"/>
        <end position="110"/>
    </location>
</feature>
<keyword evidence="5" id="KW-0677">Repeat</keyword>
<dbReference type="GO" id="GO:0003677">
    <property type="term" value="F:DNA binding"/>
    <property type="evidence" value="ECO:0007669"/>
    <property type="project" value="UniProtKB-KW"/>
</dbReference>
<evidence type="ECO:0000259" key="14">
    <source>
        <dbReference type="PROSITE" id="PS50157"/>
    </source>
</evidence>
<dbReference type="InterPro" id="IPR013087">
    <property type="entry name" value="Znf_C2H2_type"/>
</dbReference>
<feature type="region of interest" description="Disordered" evidence="13">
    <location>
        <begin position="1259"/>
        <end position="1362"/>
    </location>
</feature>
<feature type="compositionally biased region" description="Polar residues" evidence="13">
    <location>
        <begin position="1083"/>
        <end position="1096"/>
    </location>
</feature>
<evidence type="ECO:0000256" key="5">
    <source>
        <dbReference type="ARBA" id="ARBA00022737"/>
    </source>
</evidence>
<evidence type="ECO:0000256" key="4">
    <source>
        <dbReference type="ARBA" id="ARBA00022723"/>
    </source>
</evidence>
<protein>
    <submittedName>
        <fullName evidence="16">Uncharacterized protein LOC110984757 isoform X1</fullName>
    </submittedName>
</protein>
<feature type="region of interest" description="Disordered" evidence="13">
    <location>
        <begin position="1008"/>
        <end position="1234"/>
    </location>
</feature>
<keyword evidence="8" id="KW-0805">Transcription regulation</keyword>
<name>A0A8B7Z803_ACAPL</name>
<comment type="similarity">
    <text evidence="1">Belongs to the teashirt C2H2-type zinc-finger protein family.</text>
</comment>
<evidence type="ECO:0000256" key="10">
    <source>
        <dbReference type="ARBA" id="ARBA00023163"/>
    </source>
</evidence>
<keyword evidence="3" id="KW-0678">Repressor</keyword>
<keyword evidence="6 12" id="KW-0863">Zinc-finger</keyword>
<evidence type="ECO:0000313" key="16">
    <source>
        <dbReference type="RefSeq" id="XP_022100925.1"/>
    </source>
</evidence>
<feature type="compositionally biased region" description="Basic and acidic residues" evidence="13">
    <location>
        <begin position="661"/>
        <end position="670"/>
    </location>
</feature>
<feature type="region of interest" description="Disordered" evidence="13">
    <location>
        <begin position="170"/>
        <end position="202"/>
    </location>
</feature>
<keyword evidence="9" id="KW-0238">DNA-binding</keyword>
<gene>
    <name evidence="16" type="primary">LOC110984757</name>
</gene>
<feature type="compositionally biased region" description="Polar residues" evidence="13">
    <location>
        <begin position="1271"/>
        <end position="1293"/>
    </location>
</feature>
<keyword evidence="2" id="KW-0217">Developmental protein</keyword>
<dbReference type="RefSeq" id="XP_022100925.1">
    <property type="nucleotide sequence ID" value="XM_022245233.1"/>
</dbReference>
<feature type="domain" description="C2H2-type" evidence="14">
    <location>
        <begin position="375"/>
        <end position="404"/>
    </location>
</feature>
<feature type="region of interest" description="Disordered" evidence="13">
    <location>
        <begin position="414"/>
        <end position="435"/>
    </location>
</feature>
<feature type="compositionally biased region" description="Polar residues" evidence="13">
    <location>
        <begin position="1011"/>
        <end position="1032"/>
    </location>
</feature>
<dbReference type="GO" id="GO:0008270">
    <property type="term" value="F:zinc ion binding"/>
    <property type="evidence" value="ECO:0007669"/>
    <property type="project" value="UniProtKB-KW"/>
</dbReference>
<dbReference type="PROSITE" id="PS00028">
    <property type="entry name" value="ZINC_FINGER_C2H2_1"/>
    <property type="match status" value="4"/>
</dbReference>
<dbReference type="PANTHER" id="PTHR12487:SF7">
    <property type="entry name" value="PROTEIN TEASHIRT-RELATED"/>
    <property type="match status" value="1"/>
</dbReference>
<feature type="compositionally biased region" description="Basic and acidic residues" evidence="13">
    <location>
        <begin position="48"/>
        <end position="75"/>
    </location>
</feature>
<feature type="compositionally biased region" description="Basic residues" evidence="13">
    <location>
        <begin position="879"/>
        <end position="889"/>
    </location>
</feature>
<feature type="compositionally biased region" description="Basic and acidic residues" evidence="13">
    <location>
        <begin position="1100"/>
        <end position="1121"/>
    </location>
</feature>
<dbReference type="GO" id="GO:0000981">
    <property type="term" value="F:DNA-binding transcription factor activity, RNA polymerase II-specific"/>
    <property type="evidence" value="ECO:0007669"/>
    <property type="project" value="TreeGrafter"/>
</dbReference>
<dbReference type="SMART" id="SM00355">
    <property type="entry name" value="ZnF_C2H2"/>
    <property type="match status" value="4"/>
</dbReference>
<feature type="compositionally biased region" description="Polar residues" evidence="13">
    <location>
        <begin position="76"/>
        <end position="110"/>
    </location>
</feature>
<accession>A0A8B7Z803</accession>
<feature type="compositionally biased region" description="Polar residues" evidence="13">
    <location>
        <begin position="1122"/>
        <end position="1140"/>
    </location>
</feature>
<feature type="compositionally biased region" description="Basic and acidic residues" evidence="13">
    <location>
        <begin position="1033"/>
        <end position="1043"/>
    </location>
</feature>
<feature type="region of interest" description="Disordered" evidence="13">
    <location>
        <begin position="345"/>
        <end position="364"/>
    </location>
</feature>
<evidence type="ECO:0000256" key="1">
    <source>
        <dbReference type="ARBA" id="ARBA00007158"/>
    </source>
</evidence>
<evidence type="ECO:0000256" key="9">
    <source>
        <dbReference type="ARBA" id="ARBA00023125"/>
    </source>
</evidence>